<dbReference type="NCBIfam" id="NF003810">
    <property type="entry name" value="PRK05399.1"/>
    <property type="match status" value="1"/>
</dbReference>
<dbReference type="Gene3D" id="3.40.1170.10">
    <property type="entry name" value="DNA repair protein MutS, domain I"/>
    <property type="match status" value="1"/>
</dbReference>
<dbReference type="SUPFAM" id="SSF48334">
    <property type="entry name" value="DNA repair protein MutS, domain III"/>
    <property type="match status" value="1"/>
</dbReference>
<dbReference type="FunFam" id="3.30.420.110:FF:000002">
    <property type="entry name" value="DNA mismatch repair protein"/>
    <property type="match status" value="1"/>
</dbReference>
<dbReference type="GO" id="GO:0006312">
    <property type="term" value="P:mitotic recombination"/>
    <property type="evidence" value="ECO:0007669"/>
    <property type="project" value="TreeGrafter"/>
</dbReference>
<keyword evidence="12" id="KW-1185">Reference proteome</keyword>
<evidence type="ECO:0000256" key="3">
    <source>
        <dbReference type="ARBA" id="ARBA00022741"/>
    </source>
</evidence>
<dbReference type="GO" id="GO:0032301">
    <property type="term" value="C:MutSalpha complex"/>
    <property type="evidence" value="ECO:0007669"/>
    <property type="project" value="TreeGrafter"/>
</dbReference>
<dbReference type="GO" id="GO:0005524">
    <property type="term" value="F:ATP binding"/>
    <property type="evidence" value="ECO:0007669"/>
    <property type="project" value="UniProtKB-KW"/>
</dbReference>
<feature type="domain" description="DNA mismatch repair proteins mutS family" evidence="11">
    <location>
        <begin position="740"/>
        <end position="756"/>
    </location>
</feature>
<dbReference type="AlphaFoldDB" id="A0AAJ7JAW5"/>
<keyword evidence="10" id="KW-0175">Coiled coil</keyword>
<dbReference type="Gene3D" id="3.30.420.110">
    <property type="entry name" value="MutS, connector domain"/>
    <property type="match status" value="1"/>
</dbReference>
<evidence type="ECO:0000259" key="11">
    <source>
        <dbReference type="PROSITE" id="PS00486"/>
    </source>
</evidence>
<evidence type="ECO:0000256" key="5">
    <source>
        <dbReference type="ARBA" id="ARBA00022840"/>
    </source>
</evidence>
<dbReference type="GO" id="GO:0030983">
    <property type="term" value="F:mismatched DNA binding"/>
    <property type="evidence" value="ECO:0007669"/>
    <property type="project" value="InterPro"/>
</dbReference>
<evidence type="ECO:0000256" key="6">
    <source>
        <dbReference type="ARBA" id="ARBA00023125"/>
    </source>
</evidence>
<dbReference type="FunFam" id="3.40.50.300:FF:001115">
    <property type="entry name" value="DNA mismatch repair protein MSH2"/>
    <property type="match status" value="1"/>
</dbReference>
<dbReference type="SUPFAM" id="SSF52540">
    <property type="entry name" value="P-loop containing nucleoside triphosphate hydrolases"/>
    <property type="match status" value="1"/>
</dbReference>
<dbReference type="InterPro" id="IPR007695">
    <property type="entry name" value="DNA_mismatch_repair_MutS-lik_N"/>
</dbReference>
<dbReference type="GeneID" id="108630326"/>
<dbReference type="Pfam" id="PF00488">
    <property type="entry name" value="MutS_V"/>
    <property type="match status" value="1"/>
</dbReference>
<dbReference type="Pfam" id="PF05192">
    <property type="entry name" value="MutS_III"/>
    <property type="match status" value="1"/>
</dbReference>
<comment type="function">
    <text evidence="9">Component of the post-replicative DNA mismatch repair system (MMR).</text>
</comment>
<dbReference type="PIRSF" id="PIRSF005813">
    <property type="entry name" value="MSH2"/>
    <property type="match status" value="1"/>
</dbReference>
<dbReference type="InterPro" id="IPR027417">
    <property type="entry name" value="P-loop_NTPase"/>
</dbReference>
<name>A0AAJ7JAW5_9HYME</name>
<evidence type="ECO:0000256" key="1">
    <source>
        <dbReference type="ARBA" id="ARBA00004123"/>
    </source>
</evidence>
<keyword evidence="3 9" id="KW-0547">Nucleotide-binding</keyword>
<evidence type="ECO:0000256" key="8">
    <source>
        <dbReference type="ARBA" id="ARBA00023242"/>
    </source>
</evidence>
<evidence type="ECO:0000256" key="4">
    <source>
        <dbReference type="ARBA" id="ARBA00022763"/>
    </source>
</evidence>
<comment type="subcellular location">
    <subcellularLocation>
        <location evidence="1">Nucleus</location>
    </subcellularLocation>
</comment>
<keyword evidence="8" id="KW-0539">Nucleus</keyword>
<evidence type="ECO:0000256" key="10">
    <source>
        <dbReference type="SAM" id="Coils"/>
    </source>
</evidence>
<comment type="similarity">
    <text evidence="2 9">Belongs to the DNA mismatch repair MutS family.</text>
</comment>
<dbReference type="InterPro" id="IPR007860">
    <property type="entry name" value="DNA_mmatch_repair_MutS_con_dom"/>
</dbReference>
<dbReference type="Proteomes" id="UP000694925">
    <property type="component" value="Unplaced"/>
</dbReference>
<dbReference type="InterPro" id="IPR007696">
    <property type="entry name" value="DNA_mismatch_repair_MutS_core"/>
</dbReference>
<protein>
    <submittedName>
        <fullName evidence="13">DNA mismatch repair protein Msh2 isoform X1</fullName>
    </submittedName>
</protein>
<evidence type="ECO:0000313" key="13">
    <source>
        <dbReference type="RefSeq" id="XP_017889034.1"/>
    </source>
</evidence>
<dbReference type="InterPro" id="IPR016151">
    <property type="entry name" value="DNA_mismatch_repair_MutS_N"/>
</dbReference>
<sequence>MAVQPNQQFNMDPPTQVGFVKFFRNMPEKLNTTIRFFNRLDYYTLHGSDALFAAQEVFNTTSVCKIIGEGSQKIEGVILNKNHFESFIRDLLLVKQYRVEVYANQGTSRDHNWVLQYKGSPGNLVHFEDILFGNNDVSVSVRVIAVRLGMEGKHRIVGLSCVDTTANSFSVCEFKDNESFSDLESLVVTLAPKECLLIHGEGSYEFETLKQVMERNNVLVTTRRKSEFSSESVIQDLNTLIKFNKSQQPNAQCLPEAHLDFAMSAISALIKYLDLTSEEGNLNQFSIDQIQQSRYLKLDSAAIKALNIEPCGDNTSILCESTPASILTLLDKCRTPQGHRLLAQWIRQPLKDLSLIKERHDIVEELVNCNELRSNLNNDYLKRMLDFEVFAKKLARKKATLQDCYKIYMCVSELPGLLEQFSNTDIVAMKTMITDPLKDIIKNIDKFQQMIEHTIDLEAAERGDFLVKAEFGDNLKDLKDTMVKIEKKLQSVSRKVADDLSLEHGKSLKLESNPQFGYHFRVTMKEEEALRNKNKYSILDSNKSGVRFQTDQLNDLNNEYTSVKSKYMAEQKKVVADVIEIAATYTSQIKIAGNIIAYLDVLTAFATAAVSANKQYIRPEMLPSESGVFHLTQVRHPCLEGQEGIDYIANDVNFKRGDNHFSIITGPNMGGKSTYIRSIGIAALMAHIGSFVPCDNAKISLLDSILSRVGADDSQLKGLSTFMMEMMETTSVLKSATCNSLVLIDELGRGTSTYEGCGIAWSIAEYLAKKVKCFCLFATHFHEITRLEEEIPGVRNEHVTALVDDDKLTLLYKVKPGICDQSFGIHIAKMAGLPQDVIEFAKRKQEELEYYQNSVFEGSDNPYKKRKIIKEAEVLISEFIDKCKNLDKSLSDSELERKVSIFKEEVLSHKNPYALLAAS</sequence>
<dbReference type="InterPro" id="IPR045076">
    <property type="entry name" value="MutS"/>
</dbReference>
<dbReference type="PANTHER" id="PTHR11361:SF35">
    <property type="entry name" value="DNA MISMATCH REPAIR PROTEIN MSH2"/>
    <property type="match status" value="1"/>
</dbReference>
<gene>
    <name evidence="13" type="primary">LOC108630326</name>
</gene>
<dbReference type="Gene3D" id="3.40.50.300">
    <property type="entry name" value="P-loop containing nucleotide triphosphate hydrolases"/>
    <property type="match status" value="1"/>
</dbReference>
<dbReference type="SMART" id="SM00534">
    <property type="entry name" value="MUTSac"/>
    <property type="match status" value="1"/>
</dbReference>
<organism evidence="12 13">
    <name type="scientific">Ceratina calcarata</name>
    <dbReference type="NCBI Taxonomy" id="156304"/>
    <lineage>
        <taxon>Eukaryota</taxon>
        <taxon>Metazoa</taxon>
        <taxon>Ecdysozoa</taxon>
        <taxon>Arthropoda</taxon>
        <taxon>Hexapoda</taxon>
        <taxon>Insecta</taxon>
        <taxon>Pterygota</taxon>
        <taxon>Neoptera</taxon>
        <taxon>Endopterygota</taxon>
        <taxon>Hymenoptera</taxon>
        <taxon>Apocrita</taxon>
        <taxon>Aculeata</taxon>
        <taxon>Apoidea</taxon>
        <taxon>Anthophila</taxon>
        <taxon>Apidae</taxon>
        <taxon>Ceratina</taxon>
        <taxon>Zadontomerus</taxon>
    </lineage>
</organism>
<evidence type="ECO:0000256" key="2">
    <source>
        <dbReference type="ARBA" id="ARBA00006271"/>
    </source>
</evidence>
<dbReference type="RefSeq" id="XP_017889034.1">
    <property type="nucleotide sequence ID" value="XM_018033545.2"/>
</dbReference>
<dbReference type="Pfam" id="PF05188">
    <property type="entry name" value="MutS_II"/>
    <property type="match status" value="1"/>
</dbReference>
<dbReference type="InterPro" id="IPR036678">
    <property type="entry name" value="MutS_con_dom_sf"/>
</dbReference>
<dbReference type="GO" id="GO:0043570">
    <property type="term" value="P:maintenance of DNA repeat elements"/>
    <property type="evidence" value="ECO:0007669"/>
    <property type="project" value="UniProtKB-ARBA"/>
</dbReference>
<dbReference type="FunFam" id="3.40.1170.10:FF:000003">
    <property type="entry name" value="DNA mismatch repair protein"/>
    <property type="match status" value="1"/>
</dbReference>
<dbReference type="InterPro" id="IPR000432">
    <property type="entry name" value="DNA_mismatch_repair_MutS_C"/>
</dbReference>
<evidence type="ECO:0000256" key="7">
    <source>
        <dbReference type="ARBA" id="ARBA00023204"/>
    </source>
</evidence>
<dbReference type="InterPro" id="IPR036187">
    <property type="entry name" value="DNA_mismatch_repair_MutS_sf"/>
</dbReference>
<dbReference type="InterPro" id="IPR007861">
    <property type="entry name" value="DNA_mismatch_repair_MutS_clamp"/>
</dbReference>
<evidence type="ECO:0000256" key="9">
    <source>
        <dbReference type="RuleBase" id="RU003756"/>
    </source>
</evidence>
<accession>A0AAJ7JAW5</accession>
<dbReference type="PROSITE" id="PS00486">
    <property type="entry name" value="DNA_MISMATCH_REPAIR_2"/>
    <property type="match status" value="1"/>
</dbReference>
<proteinExistence type="inferred from homology"/>
<dbReference type="PANTHER" id="PTHR11361">
    <property type="entry name" value="DNA MISMATCH REPAIR PROTEIN MUTS FAMILY MEMBER"/>
    <property type="match status" value="1"/>
</dbReference>
<keyword evidence="5" id="KW-0067">ATP-binding</keyword>
<reference evidence="13" key="1">
    <citation type="submission" date="2025-08" db="UniProtKB">
        <authorList>
            <consortium name="RefSeq"/>
        </authorList>
    </citation>
    <scope>IDENTIFICATION</scope>
    <source>
        <tissue evidence="13">Whole body</tissue>
    </source>
</reference>
<dbReference type="CTD" id="34842"/>
<dbReference type="GO" id="GO:0140664">
    <property type="term" value="F:ATP-dependent DNA damage sensor activity"/>
    <property type="evidence" value="ECO:0007669"/>
    <property type="project" value="InterPro"/>
</dbReference>
<dbReference type="GO" id="GO:0006298">
    <property type="term" value="P:mismatch repair"/>
    <property type="evidence" value="ECO:0007669"/>
    <property type="project" value="InterPro"/>
</dbReference>
<dbReference type="SMART" id="SM00533">
    <property type="entry name" value="MUTSd"/>
    <property type="match status" value="1"/>
</dbReference>
<keyword evidence="6 9" id="KW-0238">DNA-binding</keyword>
<feature type="coiled-coil region" evidence="10">
    <location>
        <begin position="468"/>
        <end position="495"/>
    </location>
</feature>
<dbReference type="Pfam" id="PF01624">
    <property type="entry name" value="MutS_I"/>
    <property type="match status" value="1"/>
</dbReference>
<dbReference type="SUPFAM" id="SSF53150">
    <property type="entry name" value="DNA repair protein MutS, domain II"/>
    <property type="match status" value="1"/>
</dbReference>
<dbReference type="Pfam" id="PF05190">
    <property type="entry name" value="MutS_IV"/>
    <property type="match status" value="1"/>
</dbReference>
<dbReference type="Gene3D" id="1.10.1420.10">
    <property type="match status" value="2"/>
</dbReference>
<keyword evidence="7 9" id="KW-0234">DNA repair</keyword>
<dbReference type="KEGG" id="ccal:108630326"/>
<keyword evidence="4 9" id="KW-0227">DNA damage</keyword>
<evidence type="ECO:0000313" key="12">
    <source>
        <dbReference type="Proteomes" id="UP000694925"/>
    </source>
</evidence>
<dbReference type="InterPro" id="IPR011184">
    <property type="entry name" value="DNA_mismatch_repair_Msh2"/>
</dbReference>